<accession>A6JID1</accession>
<evidence type="ECO:0000313" key="1">
    <source>
        <dbReference type="EMBL" id="EDM18951.1"/>
    </source>
</evidence>
<protein>
    <submittedName>
        <fullName evidence="1">RCG43666</fullName>
    </submittedName>
</protein>
<evidence type="ECO:0000313" key="2">
    <source>
        <dbReference type="Proteomes" id="UP000234681"/>
    </source>
</evidence>
<dbReference type="EMBL" id="CH473987">
    <property type="protein sequence ID" value="EDM18951.1"/>
    <property type="molecule type" value="Genomic_DNA"/>
</dbReference>
<proteinExistence type="predicted"/>
<reference evidence="1 2" key="1">
    <citation type="submission" date="2005-09" db="EMBL/GenBank/DDBJ databases">
        <authorList>
            <person name="Mural R.J."/>
            <person name="Li P.W."/>
            <person name="Adams M.D."/>
            <person name="Amanatides P.G."/>
            <person name="Baden-Tillson H."/>
            <person name="Barnstead M."/>
            <person name="Chin S.H."/>
            <person name="Dew I."/>
            <person name="Evans C.A."/>
            <person name="Ferriera S."/>
            <person name="Flanigan M."/>
            <person name="Fosler C."/>
            <person name="Glodek A."/>
            <person name="Gu Z."/>
            <person name="Holt R.A."/>
            <person name="Jennings D."/>
            <person name="Kraft C.L."/>
            <person name="Lu F."/>
            <person name="Nguyen T."/>
            <person name="Nusskern D.R."/>
            <person name="Pfannkoch C.M."/>
            <person name="Sitter C."/>
            <person name="Sutton G.G."/>
            <person name="Venter J.C."/>
            <person name="Wang Z."/>
            <person name="Woodage T."/>
            <person name="Zheng X.H."/>
            <person name="Zhong F."/>
        </authorList>
    </citation>
    <scope>NUCLEOTIDE SEQUENCE [LARGE SCALE GENOMIC DNA]</scope>
    <source>
        <strain>BN</strain>
        <strain evidence="2">Sprague-Dawley</strain>
    </source>
</reference>
<gene>
    <name evidence="1" type="ORF">rCG_43666</name>
</gene>
<name>A6JID1_RAT</name>
<sequence>MLNFQTVIVCVANAGQLKAYCTSTCEYPREIYRFDELGK</sequence>
<organism evidence="1 2">
    <name type="scientific">Rattus norvegicus</name>
    <name type="common">Rat</name>
    <dbReference type="NCBI Taxonomy" id="10116"/>
    <lineage>
        <taxon>Eukaryota</taxon>
        <taxon>Metazoa</taxon>
        <taxon>Chordata</taxon>
        <taxon>Craniata</taxon>
        <taxon>Vertebrata</taxon>
        <taxon>Euteleostomi</taxon>
        <taxon>Mammalia</taxon>
        <taxon>Eutheria</taxon>
        <taxon>Euarchontoglires</taxon>
        <taxon>Glires</taxon>
        <taxon>Rodentia</taxon>
        <taxon>Myomorpha</taxon>
        <taxon>Muroidea</taxon>
        <taxon>Muridae</taxon>
        <taxon>Murinae</taxon>
        <taxon>Rattus</taxon>
    </lineage>
</organism>
<dbReference type="Proteomes" id="UP000234681">
    <property type="component" value="Chromosome 9"/>
</dbReference>
<dbReference type="AlphaFoldDB" id="A6JID1"/>